<sequence>MNDEAAFIAAIAAAPEEQHLPLVFADWLDDRGDPRGPWIRHHAVRPWMPPTYENPAPKLLAALVADKRVLDVRRAAEAIGEPIVPGLIELLKHAKPRVRQQACMCLRNIGKRAKEAVPALLEALGDSERDVREQAAKALKDIGTAGVTDTDQLKAALTDDDWSVRRAASKVLGSMRAKGSVLQEFVTQLDSPDADDRREAIRGLMQLDTADAVPAFDRALDDPEMAVRESAVQALGRLKFADASEALCRAMKDRVATIRKSAVRQLGSGGRYAALTPEVVTALIVLLDDPVPDVRTAACATIARFDGPLVPPLIPRVIALLGDLSPEVQQSAISTLSDIARGNKAALEALNAQLNNLDPKHCQLAACAVGTVGRDDASALAALVPLLNDPIEEVAYDATSAISNWEKLPAPVAAPLLERLARLRGTDQWGHATAVVLGALGRFEAPPAEVIEALREAVRAPPVGYGQRTAIEALAALGSAAAPAIPDLVALFSRDDQPLDYYEHQFAVAALIRIGERGHDQLIAALDTGTDDARAVVLQGLRAQGAAALPFLPAALRLYHRTTDERHRSLIVDLIRALGPGADAAIPSLMAALETTQPGHTRTNTLRALQQFGPALLPHLPRLIELARRPGFANDLDTIATIVAHFAPREPQVKDPLCEFLRAAAPEETDNSAQRRVKKSTRQTCASALFALNDAALLPELARLVDDPEPDIRAALVYQLNRLGTPAVFPLLRRMLGDSEEAVRLRAIEVLVWRNDTSTETIAALGHAVEDRAAKVRRATIDALGKLKVSTGAVLAALATATSDSDTKVAERAAVAFRKLAPKESKPKPEKGKNAPAPAKPKKERPPAKGKKKPE</sequence>
<dbReference type="InterPro" id="IPR014338">
    <property type="entry name" value="CHP02996_rpt-companion-dom"/>
</dbReference>
<comment type="function">
    <text evidence="1">Catalyzes the hydroxylation of the N(6)-(4-aminobutyl)-L-lysine intermediate produced by deoxyhypusine synthase/DHPS on a critical lysine of the eukaryotic translation initiation factor 5A/eIF-5A. This is the second step of the post-translational modification of that lysine into an unusual amino acid residue named hypusine. Hypusination is unique to mature eIF-5A factor and is essential for its function.</text>
</comment>
<protein>
    <submittedName>
        <fullName evidence="3">HEAT repeat domain-containing protein</fullName>
    </submittedName>
</protein>
<dbReference type="RefSeq" id="WP_210656374.1">
    <property type="nucleotide sequence ID" value="NZ_JAGKQQ010000001.1"/>
</dbReference>
<dbReference type="SMART" id="SM00185">
    <property type="entry name" value="ARM"/>
    <property type="match status" value="2"/>
</dbReference>
<feature type="compositionally biased region" description="Basic residues" evidence="2">
    <location>
        <begin position="840"/>
        <end position="855"/>
    </location>
</feature>
<reference evidence="3 4" key="1">
    <citation type="submission" date="2021-04" db="EMBL/GenBank/DDBJ databases">
        <authorList>
            <person name="Ivanova A."/>
        </authorList>
    </citation>
    <scope>NUCLEOTIDE SEQUENCE [LARGE SCALE GENOMIC DNA]</scope>
    <source>
        <strain evidence="3 4">G18</strain>
    </source>
</reference>
<dbReference type="InterPro" id="IPR016024">
    <property type="entry name" value="ARM-type_fold"/>
</dbReference>
<dbReference type="SMART" id="SM00567">
    <property type="entry name" value="EZ_HEAT"/>
    <property type="match status" value="14"/>
</dbReference>
<keyword evidence="4" id="KW-1185">Reference proteome</keyword>
<evidence type="ECO:0000313" key="3">
    <source>
        <dbReference type="EMBL" id="MBP3957378.1"/>
    </source>
</evidence>
<organism evidence="3 4">
    <name type="scientific">Gemmata palustris</name>
    <dbReference type="NCBI Taxonomy" id="2822762"/>
    <lineage>
        <taxon>Bacteria</taxon>
        <taxon>Pseudomonadati</taxon>
        <taxon>Planctomycetota</taxon>
        <taxon>Planctomycetia</taxon>
        <taxon>Gemmatales</taxon>
        <taxon>Gemmataceae</taxon>
        <taxon>Gemmata</taxon>
    </lineage>
</organism>
<dbReference type="EMBL" id="JAGKQQ010000001">
    <property type="protein sequence ID" value="MBP3957378.1"/>
    <property type="molecule type" value="Genomic_DNA"/>
</dbReference>
<dbReference type="InterPro" id="IPR021133">
    <property type="entry name" value="HEAT_type_2"/>
</dbReference>
<dbReference type="PANTHER" id="PTHR12697">
    <property type="entry name" value="PBS LYASE HEAT-LIKE PROTEIN"/>
    <property type="match status" value="1"/>
</dbReference>
<comment type="caution">
    <text evidence="3">The sequence shown here is derived from an EMBL/GenBank/DDBJ whole genome shotgun (WGS) entry which is preliminary data.</text>
</comment>
<feature type="compositionally biased region" description="Basic and acidic residues" evidence="2">
    <location>
        <begin position="821"/>
        <end position="833"/>
    </location>
</feature>
<dbReference type="Pfam" id="PF13646">
    <property type="entry name" value="HEAT_2"/>
    <property type="match status" value="4"/>
</dbReference>
<accession>A0ABS5BUH1</accession>
<evidence type="ECO:0000256" key="2">
    <source>
        <dbReference type="SAM" id="MobiDB-lite"/>
    </source>
</evidence>
<name>A0ABS5BUH1_9BACT</name>
<feature type="region of interest" description="Disordered" evidence="2">
    <location>
        <begin position="819"/>
        <end position="855"/>
    </location>
</feature>
<gene>
    <name evidence="3" type="ORF">J8F10_19200</name>
</gene>
<dbReference type="InterPro" id="IPR004155">
    <property type="entry name" value="PBS_lyase_HEAT"/>
</dbReference>
<proteinExistence type="predicted"/>
<evidence type="ECO:0000256" key="1">
    <source>
        <dbReference type="ARBA" id="ARBA00045876"/>
    </source>
</evidence>
<evidence type="ECO:0000313" key="4">
    <source>
        <dbReference type="Proteomes" id="UP000676565"/>
    </source>
</evidence>
<dbReference type="SUPFAM" id="SSF48371">
    <property type="entry name" value="ARM repeat"/>
    <property type="match status" value="2"/>
</dbReference>
<dbReference type="InterPro" id="IPR011989">
    <property type="entry name" value="ARM-like"/>
</dbReference>
<dbReference type="PANTHER" id="PTHR12697:SF5">
    <property type="entry name" value="DEOXYHYPUSINE HYDROXYLASE"/>
    <property type="match status" value="1"/>
</dbReference>
<dbReference type="PROSITE" id="PS50077">
    <property type="entry name" value="HEAT_REPEAT"/>
    <property type="match status" value="2"/>
</dbReference>
<dbReference type="Proteomes" id="UP000676565">
    <property type="component" value="Unassembled WGS sequence"/>
</dbReference>
<dbReference type="NCBIfam" id="TIGR02996">
    <property type="entry name" value="rpt_mate_G_obs"/>
    <property type="match status" value="1"/>
</dbReference>
<dbReference type="Gene3D" id="1.25.10.10">
    <property type="entry name" value="Leucine-rich Repeat Variant"/>
    <property type="match status" value="6"/>
</dbReference>
<dbReference type="InterPro" id="IPR000225">
    <property type="entry name" value="Armadillo"/>
</dbReference>